<evidence type="ECO:0000256" key="1">
    <source>
        <dbReference type="SAM" id="Phobius"/>
    </source>
</evidence>
<evidence type="ECO:0000313" key="2">
    <source>
        <dbReference type="EMBL" id="URE30490.1"/>
    </source>
</evidence>
<gene>
    <name evidence="2" type="ORF">MUK42_37132</name>
</gene>
<keyword evidence="1" id="KW-0812">Transmembrane</keyword>
<name>A0A9E7HC45_9LILI</name>
<reference evidence="2" key="1">
    <citation type="submission" date="2022-05" db="EMBL/GenBank/DDBJ databases">
        <title>The Musa troglodytarum L. genome provides insights into the mechanism of non-climacteric behaviour and enrichment of carotenoids.</title>
        <authorList>
            <person name="Wang J."/>
        </authorList>
    </citation>
    <scope>NUCLEOTIDE SEQUENCE</scope>
    <source>
        <tissue evidence="2">Leaf</tissue>
    </source>
</reference>
<proteinExistence type="predicted"/>
<accession>A0A9E7HC45</accession>
<sequence length="107" mass="11652">MGGRRWWRPARRRPCLILVLVCCSPVLIPLACLSFPLLFIAGLCLRVGRRRRKPRGWEGSGILGRREDDEEAAEGRLLHRYLEDQLGLVGAGLLLDCDGGGGGGGGD</sequence>
<keyword evidence="1" id="KW-1133">Transmembrane helix</keyword>
<organism evidence="2 3">
    <name type="scientific">Musa troglodytarum</name>
    <name type="common">fe'i banana</name>
    <dbReference type="NCBI Taxonomy" id="320322"/>
    <lineage>
        <taxon>Eukaryota</taxon>
        <taxon>Viridiplantae</taxon>
        <taxon>Streptophyta</taxon>
        <taxon>Embryophyta</taxon>
        <taxon>Tracheophyta</taxon>
        <taxon>Spermatophyta</taxon>
        <taxon>Magnoliopsida</taxon>
        <taxon>Liliopsida</taxon>
        <taxon>Zingiberales</taxon>
        <taxon>Musaceae</taxon>
        <taxon>Musa</taxon>
    </lineage>
</organism>
<dbReference type="PANTHER" id="PTHR36322:SF3">
    <property type="entry name" value="TRANSMEMBRANE PROTEIN"/>
    <property type="match status" value="1"/>
</dbReference>
<dbReference type="Proteomes" id="UP001055439">
    <property type="component" value="Chromosome 8"/>
</dbReference>
<dbReference type="EMBL" id="CP097510">
    <property type="protein sequence ID" value="URE30490.1"/>
    <property type="molecule type" value="Genomic_DNA"/>
</dbReference>
<dbReference type="PANTHER" id="PTHR36322">
    <property type="entry name" value="TRANSMEMBRANE PROTEIN"/>
    <property type="match status" value="1"/>
</dbReference>
<feature type="transmembrane region" description="Helical" evidence="1">
    <location>
        <begin position="16"/>
        <end position="45"/>
    </location>
</feature>
<keyword evidence="3" id="KW-1185">Reference proteome</keyword>
<protein>
    <submittedName>
        <fullName evidence="2">Uncharacterized protein</fullName>
    </submittedName>
</protein>
<keyword evidence="1" id="KW-0472">Membrane</keyword>
<evidence type="ECO:0000313" key="3">
    <source>
        <dbReference type="Proteomes" id="UP001055439"/>
    </source>
</evidence>
<dbReference type="OrthoDB" id="770881at2759"/>
<dbReference type="AlphaFoldDB" id="A0A9E7HC45"/>